<evidence type="ECO:0000259" key="5">
    <source>
        <dbReference type="PROSITE" id="PS50048"/>
    </source>
</evidence>
<dbReference type="SUPFAM" id="SSF57701">
    <property type="entry name" value="Zn2/Cys6 DNA-binding domain"/>
    <property type="match status" value="1"/>
</dbReference>
<feature type="compositionally biased region" description="Polar residues" evidence="4">
    <location>
        <begin position="116"/>
        <end position="127"/>
    </location>
</feature>
<keyword evidence="3" id="KW-0539">Nucleus</keyword>
<dbReference type="GO" id="GO:0003677">
    <property type="term" value="F:DNA binding"/>
    <property type="evidence" value="ECO:0007669"/>
    <property type="project" value="InterPro"/>
</dbReference>
<dbReference type="InterPro" id="IPR001138">
    <property type="entry name" value="Zn2Cys6_DnaBD"/>
</dbReference>
<evidence type="ECO:0000256" key="4">
    <source>
        <dbReference type="SAM" id="MobiDB-lite"/>
    </source>
</evidence>
<comment type="caution">
    <text evidence="6">The sequence shown here is derived from an EMBL/GenBank/DDBJ whole genome shotgun (WGS) entry which is preliminary data.</text>
</comment>
<evidence type="ECO:0000313" key="7">
    <source>
        <dbReference type="Proteomes" id="UP000758603"/>
    </source>
</evidence>
<feature type="region of interest" description="Disordered" evidence="4">
    <location>
        <begin position="116"/>
        <end position="141"/>
    </location>
</feature>
<keyword evidence="7" id="KW-1185">Reference proteome</keyword>
<organism evidence="6 7">
    <name type="scientific">Truncatella angustata</name>
    <dbReference type="NCBI Taxonomy" id="152316"/>
    <lineage>
        <taxon>Eukaryota</taxon>
        <taxon>Fungi</taxon>
        <taxon>Dikarya</taxon>
        <taxon>Ascomycota</taxon>
        <taxon>Pezizomycotina</taxon>
        <taxon>Sordariomycetes</taxon>
        <taxon>Xylariomycetidae</taxon>
        <taxon>Amphisphaeriales</taxon>
        <taxon>Sporocadaceae</taxon>
        <taxon>Truncatella</taxon>
    </lineage>
</organism>
<feature type="region of interest" description="Disordered" evidence="4">
    <location>
        <begin position="1"/>
        <end position="28"/>
    </location>
</feature>
<dbReference type="AlphaFoldDB" id="A0A9P8UYJ9"/>
<evidence type="ECO:0000256" key="3">
    <source>
        <dbReference type="ARBA" id="ARBA00023242"/>
    </source>
</evidence>
<evidence type="ECO:0000256" key="1">
    <source>
        <dbReference type="ARBA" id="ARBA00004123"/>
    </source>
</evidence>
<dbReference type="GO" id="GO:0005634">
    <property type="term" value="C:nucleus"/>
    <property type="evidence" value="ECO:0007669"/>
    <property type="project" value="UniProtKB-SubCell"/>
</dbReference>
<dbReference type="InterPro" id="IPR050613">
    <property type="entry name" value="Sec_Metabolite_Reg"/>
</dbReference>
<dbReference type="InterPro" id="IPR036864">
    <property type="entry name" value="Zn2-C6_fun-type_DNA-bd_sf"/>
</dbReference>
<dbReference type="CDD" id="cd12148">
    <property type="entry name" value="fungal_TF_MHR"/>
    <property type="match status" value="1"/>
</dbReference>
<dbReference type="PANTHER" id="PTHR31001:SF74">
    <property type="entry name" value="ZN(II)2CYS6 TRANSCRIPTION FACTOR (EUROFUNG)"/>
    <property type="match status" value="1"/>
</dbReference>
<dbReference type="Proteomes" id="UP000758603">
    <property type="component" value="Unassembled WGS sequence"/>
</dbReference>
<dbReference type="EMBL" id="JAGPXC010000001">
    <property type="protein sequence ID" value="KAH6660548.1"/>
    <property type="molecule type" value="Genomic_DNA"/>
</dbReference>
<dbReference type="RefSeq" id="XP_045964679.1">
    <property type="nucleotide sequence ID" value="XM_046102178.1"/>
</dbReference>
<dbReference type="Pfam" id="PF04082">
    <property type="entry name" value="Fungal_trans"/>
    <property type="match status" value="1"/>
</dbReference>
<comment type="subcellular location">
    <subcellularLocation>
        <location evidence="1">Nucleus</location>
    </subcellularLocation>
</comment>
<dbReference type="GO" id="GO:0000981">
    <property type="term" value="F:DNA-binding transcription factor activity, RNA polymerase II-specific"/>
    <property type="evidence" value="ECO:0007669"/>
    <property type="project" value="InterPro"/>
</dbReference>
<dbReference type="GO" id="GO:0008270">
    <property type="term" value="F:zinc ion binding"/>
    <property type="evidence" value="ECO:0007669"/>
    <property type="project" value="InterPro"/>
</dbReference>
<proteinExistence type="predicted"/>
<feature type="compositionally biased region" description="Basic and acidic residues" evidence="4">
    <location>
        <begin position="1"/>
        <end position="10"/>
    </location>
</feature>
<dbReference type="GO" id="GO:0006351">
    <property type="term" value="P:DNA-templated transcription"/>
    <property type="evidence" value="ECO:0007669"/>
    <property type="project" value="InterPro"/>
</dbReference>
<dbReference type="CDD" id="cd00067">
    <property type="entry name" value="GAL4"/>
    <property type="match status" value="1"/>
</dbReference>
<evidence type="ECO:0000256" key="2">
    <source>
        <dbReference type="ARBA" id="ARBA00022723"/>
    </source>
</evidence>
<dbReference type="GeneID" id="70131070"/>
<feature type="domain" description="Zn(2)-C6 fungal-type" evidence="5">
    <location>
        <begin position="32"/>
        <end position="64"/>
    </location>
</feature>
<dbReference type="InterPro" id="IPR007219">
    <property type="entry name" value="XnlR_reg_dom"/>
</dbReference>
<dbReference type="SMART" id="SM00066">
    <property type="entry name" value="GAL4"/>
    <property type="match status" value="1"/>
</dbReference>
<dbReference type="Pfam" id="PF00172">
    <property type="entry name" value="Zn_clus"/>
    <property type="match status" value="1"/>
</dbReference>
<dbReference type="PROSITE" id="PS50048">
    <property type="entry name" value="ZN2_CY6_FUNGAL_2"/>
    <property type="match status" value="1"/>
</dbReference>
<dbReference type="PROSITE" id="PS00463">
    <property type="entry name" value="ZN2_CY6_FUNGAL_1"/>
    <property type="match status" value="1"/>
</dbReference>
<dbReference type="OrthoDB" id="5431381at2759"/>
<gene>
    <name evidence="6" type="ORF">BKA67DRAFT_55672</name>
</gene>
<dbReference type="PANTHER" id="PTHR31001">
    <property type="entry name" value="UNCHARACTERIZED TRANSCRIPTIONAL REGULATORY PROTEIN"/>
    <property type="match status" value="1"/>
</dbReference>
<reference evidence="6" key="1">
    <citation type="journal article" date="2021" name="Nat. Commun.">
        <title>Genetic determinants of endophytism in the Arabidopsis root mycobiome.</title>
        <authorList>
            <person name="Mesny F."/>
            <person name="Miyauchi S."/>
            <person name="Thiergart T."/>
            <person name="Pickel B."/>
            <person name="Atanasova L."/>
            <person name="Karlsson M."/>
            <person name="Huettel B."/>
            <person name="Barry K.W."/>
            <person name="Haridas S."/>
            <person name="Chen C."/>
            <person name="Bauer D."/>
            <person name="Andreopoulos W."/>
            <person name="Pangilinan J."/>
            <person name="LaButti K."/>
            <person name="Riley R."/>
            <person name="Lipzen A."/>
            <person name="Clum A."/>
            <person name="Drula E."/>
            <person name="Henrissat B."/>
            <person name="Kohler A."/>
            <person name="Grigoriev I.V."/>
            <person name="Martin F.M."/>
            <person name="Hacquard S."/>
        </authorList>
    </citation>
    <scope>NUCLEOTIDE SEQUENCE</scope>
    <source>
        <strain evidence="6">MPI-SDFR-AT-0073</strain>
    </source>
</reference>
<sequence length="699" mass="78260">MMSEDERRNAEAGQAARPRPPPNRRRDKAQLSCNLCRRRKLKCDRVRPSCGNCVRRRVESQCIFPAHSTLESGRQVEALPTTANTLERLRQLEENVVNMMQRHGPSEHVLESNALLTPGSSASNGITTDDEPMREHTGTTPDCSNWSSILQWLRNSSGSRLGNAARVEQRCSGPLLLYGCPPATSIEELLECLPPRHLVNRLISNYFNGLDLSSAIVHGPEFLKEYENFWDNPTAVAPFWLALLYAMLCTSIQFQIANPENPVLTEEVLGPSFDQYKVKVVQCLMFGGYTNGGPYAIQALMHYAIVELFVMKDADTGVWVLVGILVNVAMKMSYHRDPACFPNISPYEAEMRRRLWRSIAVLDSAISESVGVQRLMRNVNDVAEPRNLLDSDFDSNTTVLPPARPDTEPTPMLYCLAKGRALAVFGQVTDLVTASRLCPYTEVMSVDSILAKACSEVPVCYKWKPLSHSITDSAQIICRRMYLEIVYLKARMVLHLKYVVQSKNPNQHAYSRSTIFEAITRLLELHHICDEETQPSGQLFSVRWRYLIAVHQNFLLASIAACFFLEHNKSDLSHENLETLKELCRKSQGIWIRASRSSTEAMKAAEALRIALDDLGGPDISLPYQESPVPGLDPAPGGWESSYLPGYFGGFDLPFPYINLFDGLSIPPTPYTTPDTLLVPPVTGQSGHYLIHNSWVTSP</sequence>
<dbReference type="Gene3D" id="4.10.240.10">
    <property type="entry name" value="Zn(2)-C6 fungal-type DNA-binding domain"/>
    <property type="match status" value="1"/>
</dbReference>
<accession>A0A9P8UYJ9</accession>
<evidence type="ECO:0000313" key="6">
    <source>
        <dbReference type="EMBL" id="KAH6660548.1"/>
    </source>
</evidence>
<name>A0A9P8UYJ9_9PEZI</name>
<keyword evidence="2" id="KW-0479">Metal-binding</keyword>
<protein>
    <recommendedName>
        <fullName evidence="5">Zn(2)-C6 fungal-type domain-containing protein</fullName>
    </recommendedName>
</protein>